<dbReference type="EMBL" id="LJGW01000148">
    <property type="protein sequence ID" value="OEV12309.1"/>
    <property type="molecule type" value="Genomic_DNA"/>
</dbReference>
<comment type="caution">
    <text evidence="2">The sequence shown here is derived from an EMBL/GenBank/DDBJ whole genome shotgun (WGS) entry which is preliminary data.</text>
</comment>
<proteinExistence type="predicted"/>
<evidence type="ECO:0000256" key="1">
    <source>
        <dbReference type="SAM" id="MobiDB-lite"/>
    </source>
</evidence>
<accession>A0A1E7L805</accession>
<sequence>MVTPAQAAKSRTTAAVSGLVTAALALAVVAATFTFQQVYSDYFTCTEDALTQSSREDCKDLLPPELRPLLQDRSSSAAGLSLR</sequence>
<dbReference type="AlphaFoldDB" id="A0A1E7L805"/>
<reference evidence="2 3" key="1">
    <citation type="journal article" date="2016" name="Front. Microbiol.">
        <title>Comparative Genomics Analysis of Streptomyces Species Reveals Their Adaptation to the Marine Environment and Their Diversity at the Genomic Level.</title>
        <authorList>
            <person name="Tian X."/>
            <person name="Zhang Z."/>
            <person name="Yang T."/>
            <person name="Chen M."/>
            <person name="Li J."/>
            <person name="Chen F."/>
            <person name="Yang J."/>
            <person name="Li W."/>
            <person name="Zhang B."/>
            <person name="Zhang Z."/>
            <person name="Wu J."/>
            <person name="Zhang C."/>
            <person name="Long L."/>
            <person name="Xiao J."/>
        </authorList>
    </citation>
    <scope>NUCLEOTIDE SEQUENCE [LARGE SCALE GENOMIC DNA]</scope>
    <source>
        <strain evidence="2 3">SCSIO 10429</strain>
    </source>
</reference>
<name>A0A1E7L805_9ACTN</name>
<organism evidence="2 3">
    <name type="scientific">Streptomyces nanshensis</name>
    <dbReference type="NCBI Taxonomy" id="518642"/>
    <lineage>
        <taxon>Bacteria</taxon>
        <taxon>Bacillati</taxon>
        <taxon>Actinomycetota</taxon>
        <taxon>Actinomycetes</taxon>
        <taxon>Kitasatosporales</taxon>
        <taxon>Streptomycetaceae</taxon>
        <taxon>Streptomyces</taxon>
    </lineage>
</organism>
<keyword evidence="3" id="KW-1185">Reference proteome</keyword>
<evidence type="ECO:0000313" key="2">
    <source>
        <dbReference type="EMBL" id="OEV12309.1"/>
    </source>
</evidence>
<gene>
    <name evidence="2" type="ORF">AN218_08925</name>
</gene>
<dbReference type="Proteomes" id="UP000176005">
    <property type="component" value="Unassembled WGS sequence"/>
</dbReference>
<feature type="compositionally biased region" description="Polar residues" evidence="1">
    <location>
        <begin position="72"/>
        <end position="83"/>
    </location>
</feature>
<feature type="region of interest" description="Disordered" evidence="1">
    <location>
        <begin position="64"/>
        <end position="83"/>
    </location>
</feature>
<evidence type="ECO:0000313" key="3">
    <source>
        <dbReference type="Proteomes" id="UP000176005"/>
    </source>
</evidence>
<protein>
    <submittedName>
        <fullName evidence="2">Uncharacterized protein</fullName>
    </submittedName>
</protein>